<comment type="caution">
    <text evidence="2">The sequence shown here is derived from an EMBL/GenBank/DDBJ whole genome shotgun (WGS) entry which is preliminary data.</text>
</comment>
<gene>
    <name evidence="2" type="ORF">E1298_36610</name>
</gene>
<sequence>MAANERLRTALVRAGLNYAQFAEAVGVDPKTAERWVSTGRSPHRTTAYKAARVLREDMAYLWPSLEKGRRRRGLHPELIALHDTRADAPFDLWRGLFTKARERIEVLVYAGVFLHEQWPNCNDLLREKAAAGCRVRILLGDPDAPAVSERGEEEKYGHGIETRCRVALMHYSPLIGMPGVEVHQHSTTLYNSIYRGDDHMLVNAHVFGMNAYGAPVWHLRRETEGGVFDRYAESFEAVWALSRQAIKE</sequence>
<dbReference type="GO" id="GO:0003677">
    <property type="term" value="F:DNA binding"/>
    <property type="evidence" value="ECO:0007669"/>
    <property type="project" value="InterPro"/>
</dbReference>
<proteinExistence type="predicted"/>
<dbReference type="InterPro" id="IPR001387">
    <property type="entry name" value="Cro/C1-type_HTH"/>
</dbReference>
<dbReference type="InterPro" id="IPR010982">
    <property type="entry name" value="Lambda_DNA-bd_dom_sf"/>
</dbReference>
<evidence type="ECO:0000313" key="2">
    <source>
        <dbReference type="EMBL" id="TDD70375.1"/>
    </source>
</evidence>
<accession>A0A4R5AFE9</accession>
<feature type="domain" description="HTH cro/C1-type" evidence="1">
    <location>
        <begin position="7"/>
        <end position="61"/>
    </location>
</feature>
<dbReference type="Pfam" id="PF01381">
    <property type="entry name" value="HTH_3"/>
    <property type="match status" value="1"/>
</dbReference>
<name>A0A4R5AFE9_9ACTN</name>
<dbReference type="Gene3D" id="1.10.260.40">
    <property type="entry name" value="lambda repressor-like DNA-binding domains"/>
    <property type="match status" value="1"/>
</dbReference>
<dbReference type="OrthoDB" id="8438314at2"/>
<organism evidence="2 3">
    <name type="scientific">Actinomadura rubrisoli</name>
    <dbReference type="NCBI Taxonomy" id="2530368"/>
    <lineage>
        <taxon>Bacteria</taxon>
        <taxon>Bacillati</taxon>
        <taxon>Actinomycetota</taxon>
        <taxon>Actinomycetes</taxon>
        <taxon>Streptosporangiales</taxon>
        <taxon>Thermomonosporaceae</taxon>
        <taxon>Actinomadura</taxon>
    </lineage>
</organism>
<dbReference type="SMART" id="SM00530">
    <property type="entry name" value="HTH_XRE"/>
    <property type="match status" value="1"/>
</dbReference>
<keyword evidence="3" id="KW-1185">Reference proteome</keyword>
<dbReference type="Proteomes" id="UP000294513">
    <property type="component" value="Unassembled WGS sequence"/>
</dbReference>
<dbReference type="SUPFAM" id="SSF47413">
    <property type="entry name" value="lambda repressor-like DNA-binding domains"/>
    <property type="match status" value="1"/>
</dbReference>
<dbReference type="PROSITE" id="PS50943">
    <property type="entry name" value="HTH_CROC1"/>
    <property type="match status" value="1"/>
</dbReference>
<evidence type="ECO:0000259" key="1">
    <source>
        <dbReference type="PROSITE" id="PS50943"/>
    </source>
</evidence>
<evidence type="ECO:0000313" key="3">
    <source>
        <dbReference type="Proteomes" id="UP000294513"/>
    </source>
</evidence>
<dbReference type="AlphaFoldDB" id="A0A4R5AFE9"/>
<dbReference type="CDD" id="cd00093">
    <property type="entry name" value="HTH_XRE"/>
    <property type="match status" value="1"/>
</dbReference>
<dbReference type="RefSeq" id="WP_131901613.1">
    <property type="nucleotide sequence ID" value="NZ_SMKU01000304.1"/>
</dbReference>
<protein>
    <submittedName>
        <fullName evidence="2">XRE family transcriptional regulator</fullName>
    </submittedName>
</protein>
<dbReference type="EMBL" id="SMKU01000304">
    <property type="protein sequence ID" value="TDD70375.1"/>
    <property type="molecule type" value="Genomic_DNA"/>
</dbReference>
<dbReference type="SUPFAM" id="SSF56024">
    <property type="entry name" value="Phospholipase D/nuclease"/>
    <property type="match status" value="1"/>
</dbReference>
<reference evidence="2 3" key="1">
    <citation type="submission" date="2019-03" db="EMBL/GenBank/DDBJ databases">
        <title>Draft genome sequences of novel Actinobacteria.</title>
        <authorList>
            <person name="Sahin N."/>
            <person name="Ay H."/>
            <person name="Saygin H."/>
        </authorList>
    </citation>
    <scope>NUCLEOTIDE SEQUENCE [LARGE SCALE GENOMIC DNA]</scope>
    <source>
        <strain evidence="2 3">H3C3</strain>
    </source>
</reference>